<dbReference type="PANTHER" id="PTHR43135">
    <property type="entry name" value="ALPHA-D-RIBOSE 1-METHYLPHOSPHONATE 5-TRIPHOSPHATE DIPHOSPHATASE"/>
    <property type="match status" value="1"/>
</dbReference>
<dbReference type="SUPFAM" id="SSF51338">
    <property type="entry name" value="Composite domain of metallo-dependent hydrolases"/>
    <property type="match status" value="1"/>
</dbReference>
<organism evidence="2">
    <name type="scientific">marine metagenome</name>
    <dbReference type="NCBI Taxonomy" id="408172"/>
    <lineage>
        <taxon>unclassified sequences</taxon>
        <taxon>metagenomes</taxon>
        <taxon>ecological metagenomes</taxon>
    </lineage>
</organism>
<dbReference type="InterPro" id="IPR051781">
    <property type="entry name" value="Metallo-dep_Hydrolase"/>
</dbReference>
<dbReference type="Pfam" id="PF01979">
    <property type="entry name" value="Amidohydro_1"/>
    <property type="match status" value="1"/>
</dbReference>
<evidence type="ECO:0000259" key="1">
    <source>
        <dbReference type="Pfam" id="PF01979"/>
    </source>
</evidence>
<dbReference type="InterPro" id="IPR006680">
    <property type="entry name" value="Amidohydro-rel"/>
</dbReference>
<name>A0A381QXY6_9ZZZZ</name>
<dbReference type="InterPro" id="IPR032466">
    <property type="entry name" value="Metal_Hydrolase"/>
</dbReference>
<dbReference type="AlphaFoldDB" id="A0A381QXY6"/>
<evidence type="ECO:0000313" key="2">
    <source>
        <dbReference type="EMBL" id="SUZ82393.1"/>
    </source>
</evidence>
<gene>
    <name evidence="2" type="ORF">METZ01_LOCUS35247</name>
</gene>
<dbReference type="EMBL" id="UINC01001505">
    <property type="protein sequence ID" value="SUZ82393.1"/>
    <property type="molecule type" value="Genomic_DNA"/>
</dbReference>
<dbReference type="GO" id="GO:0016810">
    <property type="term" value="F:hydrolase activity, acting on carbon-nitrogen (but not peptide) bonds"/>
    <property type="evidence" value="ECO:0007669"/>
    <property type="project" value="InterPro"/>
</dbReference>
<sequence>MTMKKLLIIGTLLIVNSLIAQQTPAKDQSKSVLIVGATAHIGDGSIIEKSFIGFENGIINLVTSEYKLDNNNYDTIINASGKHLYPGFIALNSNLGLVEVNSVKASVDDDESGDFLPNVRSIIAYNAESKGVESMRPNGVLLAQITPNGGIIPGSSSVVQLDAWNWEDAAISFDEGIHLNWPSPYSFGRWWLGEDRGLKENPNYVNQTRKIEEFFEKSKATMNINLSMNLKSRAMKGIFNGDKTIYLHADDEKEIIDGISFLKKNNISKIVLVGGTGSASLISFLKENNIPVILTQPYRLPSEIDTDPRDTYKIANKLVKNGILVSINPNGTGQERVATRNLPFYAGSFSSYGLDKEEALSLITLNAAKILDLDDKLGSIEVGKDATLFISDGDALDIMTNNLLKAYISGRSISLETHQTKLWKRYSNKFSN</sequence>
<reference evidence="2" key="1">
    <citation type="submission" date="2018-05" db="EMBL/GenBank/DDBJ databases">
        <authorList>
            <person name="Lanie J.A."/>
            <person name="Ng W.-L."/>
            <person name="Kazmierczak K.M."/>
            <person name="Andrzejewski T.M."/>
            <person name="Davidsen T.M."/>
            <person name="Wayne K.J."/>
            <person name="Tettelin H."/>
            <person name="Glass J.I."/>
            <person name="Rusch D."/>
            <person name="Podicherti R."/>
            <person name="Tsui H.-C.T."/>
            <person name="Winkler M.E."/>
        </authorList>
    </citation>
    <scope>NUCLEOTIDE SEQUENCE</scope>
</reference>
<proteinExistence type="predicted"/>
<dbReference type="SUPFAM" id="SSF51556">
    <property type="entry name" value="Metallo-dependent hydrolases"/>
    <property type="match status" value="1"/>
</dbReference>
<dbReference type="Gene3D" id="3.20.20.140">
    <property type="entry name" value="Metal-dependent hydrolases"/>
    <property type="match status" value="1"/>
</dbReference>
<dbReference type="PANTHER" id="PTHR43135:SF3">
    <property type="entry name" value="ALPHA-D-RIBOSE 1-METHYLPHOSPHONATE 5-TRIPHOSPHATE DIPHOSPHATASE"/>
    <property type="match status" value="1"/>
</dbReference>
<dbReference type="InterPro" id="IPR011059">
    <property type="entry name" value="Metal-dep_hydrolase_composite"/>
</dbReference>
<protein>
    <recommendedName>
        <fullName evidence="1">Amidohydrolase-related domain-containing protein</fullName>
    </recommendedName>
</protein>
<accession>A0A381QXY6</accession>
<feature type="domain" description="Amidohydrolase-related" evidence="1">
    <location>
        <begin position="350"/>
        <end position="396"/>
    </location>
</feature>